<comment type="caution">
    <text evidence="2">The sequence shown here is derived from an EMBL/GenBank/DDBJ whole genome shotgun (WGS) entry which is preliminary data.</text>
</comment>
<dbReference type="Gene3D" id="3.10.450.40">
    <property type="match status" value="2"/>
</dbReference>
<sequence>MNRKKWFMTIGCIAIVGVVLLATVQLWGQTSEAQALTEGEAKERALEKYTGEIIETTKKDNEYHFVLKAETGTYLIVIHATSGDVVSITQQEKNSEQKPNKNNDNLLTEDAVKTKISSQGTIKSIELIQSESSSYYQAIVQRENEEHTLTIDPYTGEVTNSTKTSSRLLSEKEAIHLALDEVNGEVDDVDFIESNGQTPYYLIEIETDDDREATIQIDAYKKQAITVTWEDQEDAEDDS</sequence>
<protein>
    <submittedName>
        <fullName evidence="2">PepSY domain-containing protein</fullName>
    </submittedName>
</protein>
<accession>A0ABT3DF07</accession>
<evidence type="ECO:0000259" key="1">
    <source>
        <dbReference type="Pfam" id="PF03413"/>
    </source>
</evidence>
<feature type="domain" description="PepSY" evidence="1">
    <location>
        <begin position="108"/>
        <end position="160"/>
    </location>
</feature>
<feature type="domain" description="PepSY" evidence="1">
    <location>
        <begin position="36"/>
        <end position="88"/>
    </location>
</feature>
<gene>
    <name evidence="2" type="ORF">OIH86_07285</name>
</gene>
<evidence type="ECO:0000313" key="3">
    <source>
        <dbReference type="Proteomes" id="UP001526147"/>
    </source>
</evidence>
<proteinExistence type="predicted"/>
<feature type="domain" description="PepSY" evidence="1">
    <location>
        <begin position="169"/>
        <end position="222"/>
    </location>
</feature>
<dbReference type="RefSeq" id="WP_264142238.1">
    <property type="nucleotide sequence ID" value="NZ_JAOYEY010000032.1"/>
</dbReference>
<organism evidence="2 3">
    <name type="scientific">Metabacillus halosaccharovorans</name>
    <dbReference type="NCBI Taxonomy" id="930124"/>
    <lineage>
        <taxon>Bacteria</taxon>
        <taxon>Bacillati</taxon>
        <taxon>Bacillota</taxon>
        <taxon>Bacilli</taxon>
        <taxon>Bacillales</taxon>
        <taxon>Bacillaceae</taxon>
        <taxon>Metabacillus</taxon>
    </lineage>
</organism>
<dbReference type="InterPro" id="IPR025711">
    <property type="entry name" value="PepSY"/>
</dbReference>
<keyword evidence="3" id="KW-1185">Reference proteome</keyword>
<dbReference type="EMBL" id="JAOYEY010000032">
    <property type="protein sequence ID" value="MCV9885451.1"/>
    <property type="molecule type" value="Genomic_DNA"/>
</dbReference>
<evidence type="ECO:0000313" key="2">
    <source>
        <dbReference type="EMBL" id="MCV9885451.1"/>
    </source>
</evidence>
<dbReference type="Pfam" id="PF03413">
    <property type="entry name" value="PepSY"/>
    <property type="match status" value="3"/>
</dbReference>
<name>A0ABT3DF07_9BACI</name>
<dbReference type="Proteomes" id="UP001526147">
    <property type="component" value="Unassembled WGS sequence"/>
</dbReference>
<reference evidence="2 3" key="1">
    <citation type="submission" date="2022-10" db="EMBL/GenBank/DDBJ databases">
        <title>Draft genome assembly of moderately radiation resistant bacterium Metabacillus halosaccharovorans.</title>
        <authorList>
            <person name="Pal S."/>
            <person name="Gopinathan A."/>
        </authorList>
    </citation>
    <scope>NUCLEOTIDE SEQUENCE [LARGE SCALE GENOMIC DNA]</scope>
    <source>
        <strain evidence="2 3">VITHBRA001</strain>
    </source>
</reference>